<dbReference type="AlphaFoldDB" id="A0A367IZ75"/>
<name>A0A367IZ75_RHIST</name>
<gene>
    <name evidence="2" type="ORF">CU098_007156</name>
</gene>
<sequence length="299" mass="34059">MELNQYRTSTINDAIIFTARATQSQEPCRANTMIMFTAYLHQSNSCVILHIPLEMFMDSILTFIDRTEQDKYEENGNRCLRIAAQGSVLPMRTFNVLEDPSVSPRYTVICDSFTIHEIIDPVPAEIALLDNVAPPLEYRVGDRTLRTRQMAEDAQERIMTDTWQEESDEEAKGYVEGQEEDFSILAPMERTSSSLGKRTECEDEDNYENNPDYEGLQVSQYSLSGHDFLSSQESIPSRSISSRFRDLVLASQYSQQSIQSIRSFMLGQQRTGVNPTAPPSVSRARGKRRSSQSVRQRHS</sequence>
<feature type="compositionally biased region" description="Basic residues" evidence="1">
    <location>
        <begin position="284"/>
        <end position="299"/>
    </location>
</feature>
<evidence type="ECO:0000313" key="3">
    <source>
        <dbReference type="Proteomes" id="UP000253551"/>
    </source>
</evidence>
<accession>A0A367IZ75</accession>
<evidence type="ECO:0000313" key="2">
    <source>
        <dbReference type="EMBL" id="RCH82988.1"/>
    </source>
</evidence>
<comment type="caution">
    <text evidence="2">The sequence shown here is derived from an EMBL/GenBank/DDBJ whole genome shotgun (WGS) entry which is preliminary data.</text>
</comment>
<dbReference type="OrthoDB" id="10288814at2759"/>
<feature type="region of interest" description="Disordered" evidence="1">
    <location>
        <begin position="192"/>
        <end position="213"/>
    </location>
</feature>
<dbReference type="EMBL" id="PJQM01004902">
    <property type="protein sequence ID" value="RCH82988.1"/>
    <property type="molecule type" value="Genomic_DNA"/>
</dbReference>
<feature type="region of interest" description="Disordered" evidence="1">
    <location>
        <begin position="266"/>
        <end position="299"/>
    </location>
</feature>
<evidence type="ECO:0000256" key="1">
    <source>
        <dbReference type="SAM" id="MobiDB-lite"/>
    </source>
</evidence>
<dbReference type="Proteomes" id="UP000253551">
    <property type="component" value="Unassembled WGS sequence"/>
</dbReference>
<protein>
    <submittedName>
        <fullName evidence="2">Uncharacterized protein</fullName>
    </submittedName>
</protein>
<proteinExistence type="predicted"/>
<reference evidence="2 3" key="1">
    <citation type="journal article" date="2018" name="G3 (Bethesda)">
        <title>Phylogenetic and Phylogenomic Definition of Rhizopus Species.</title>
        <authorList>
            <person name="Gryganskyi A.P."/>
            <person name="Golan J."/>
            <person name="Dolatabadi S."/>
            <person name="Mondo S."/>
            <person name="Robb S."/>
            <person name="Idnurm A."/>
            <person name="Muszewska A."/>
            <person name="Steczkiewicz K."/>
            <person name="Masonjones S."/>
            <person name="Liao H.L."/>
            <person name="Gajdeczka M.T."/>
            <person name="Anike F."/>
            <person name="Vuek A."/>
            <person name="Anishchenko I.M."/>
            <person name="Voigt K."/>
            <person name="de Hoog G.S."/>
            <person name="Smith M.E."/>
            <person name="Heitman J."/>
            <person name="Vilgalys R."/>
            <person name="Stajich J.E."/>
        </authorList>
    </citation>
    <scope>NUCLEOTIDE SEQUENCE [LARGE SCALE GENOMIC DNA]</scope>
    <source>
        <strain evidence="2 3">LSU 92-RS-03</strain>
    </source>
</reference>
<organism evidence="2 3">
    <name type="scientific">Rhizopus stolonifer</name>
    <name type="common">Rhizopus nigricans</name>
    <dbReference type="NCBI Taxonomy" id="4846"/>
    <lineage>
        <taxon>Eukaryota</taxon>
        <taxon>Fungi</taxon>
        <taxon>Fungi incertae sedis</taxon>
        <taxon>Mucoromycota</taxon>
        <taxon>Mucoromycotina</taxon>
        <taxon>Mucoromycetes</taxon>
        <taxon>Mucorales</taxon>
        <taxon>Mucorineae</taxon>
        <taxon>Rhizopodaceae</taxon>
        <taxon>Rhizopus</taxon>
    </lineage>
</organism>
<keyword evidence="3" id="KW-1185">Reference proteome</keyword>